<evidence type="ECO:0000256" key="2">
    <source>
        <dbReference type="ARBA" id="ARBA00022670"/>
    </source>
</evidence>
<feature type="domain" description="Peptidase S1" evidence="11">
    <location>
        <begin position="188"/>
        <end position="345"/>
    </location>
</feature>
<dbReference type="SUPFAM" id="SSF50494">
    <property type="entry name" value="Trypsin-like serine proteases"/>
    <property type="match status" value="1"/>
</dbReference>
<dbReference type="PROSITE" id="PS00135">
    <property type="entry name" value="TRYPSIN_SER"/>
    <property type="match status" value="1"/>
</dbReference>
<dbReference type="Gene3D" id="2.40.10.10">
    <property type="entry name" value="Trypsin-like serine proteases"/>
    <property type="match status" value="2"/>
</dbReference>
<dbReference type="EMBL" id="CP060825">
    <property type="protein sequence ID" value="QNP64380.1"/>
    <property type="molecule type" value="Genomic_DNA"/>
</dbReference>
<dbReference type="RefSeq" id="WP_187741517.1">
    <property type="nucleotide sequence ID" value="NZ_CP060825.1"/>
</dbReference>
<dbReference type="PROSITE" id="PS00134">
    <property type="entry name" value="TRYPSIN_HIS"/>
    <property type="match status" value="1"/>
</dbReference>
<dbReference type="InterPro" id="IPR004236">
    <property type="entry name" value="Pept_S1_alpha_lytic"/>
</dbReference>
<evidence type="ECO:0000256" key="4">
    <source>
        <dbReference type="ARBA" id="ARBA00022801"/>
    </source>
</evidence>
<dbReference type="InterPro" id="IPR033116">
    <property type="entry name" value="TRYPSIN_SER"/>
</dbReference>
<dbReference type="InterPro" id="IPR009003">
    <property type="entry name" value="Peptidase_S1_PA"/>
</dbReference>
<reference evidence="13 14" key="1">
    <citation type="submission" date="2020-08" db="EMBL/GenBank/DDBJ databases">
        <title>A novel species.</title>
        <authorList>
            <person name="Gao J."/>
        </authorList>
    </citation>
    <scope>NUCLEOTIDE SEQUENCE [LARGE SCALE GENOMIC DNA]</scope>
    <source>
        <strain evidence="13 14">CRPJ-33</strain>
    </source>
</reference>
<dbReference type="AlphaFoldDB" id="A0A7H0HV14"/>
<dbReference type="KEGG" id="sgj:IAG43_16665"/>
<feature type="transmembrane region" description="Helical" evidence="9">
    <location>
        <begin position="413"/>
        <end position="433"/>
    </location>
</feature>
<keyword evidence="2" id="KW-0645">Protease</keyword>
<feature type="region of interest" description="Disordered" evidence="8">
    <location>
        <begin position="355"/>
        <end position="399"/>
    </location>
</feature>
<feature type="signal peptide" evidence="10">
    <location>
        <begin position="1"/>
        <end position="32"/>
    </location>
</feature>
<proteinExistence type="inferred from homology"/>
<evidence type="ECO:0000256" key="9">
    <source>
        <dbReference type="SAM" id="Phobius"/>
    </source>
</evidence>
<dbReference type="GO" id="GO:0005576">
    <property type="term" value="C:extracellular region"/>
    <property type="evidence" value="ECO:0007669"/>
    <property type="project" value="InterPro"/>
</dbReference>
<evidence type="ECO:0000256" key="7">
    <source>
        <dbReference type="ARBA" id="ARBA00023157"/>
    </source>
</evidence>
<dbReference type="PRINTS" id="PR00861">
    <property type="entry name" value="ALYTICPTASE"/>
</dbReference>
<evidence type="ECO:0000256" key="6">
    <source>
        <dbReference type="ARBA" id="ARBA00023145"/>
    </source>
</evidence>
<keyword evidence="9" id="KW-0472">Membrane</keyword>
<comment type="similarity">
    <text evidence="1">Belongs to the peptidase S1 family.</text>
</comment>
<dbReference type="InterPro" id="IPR001254">
    <property type="entry name" value="Trypsin_dom"/>
</dbReference>
<keyword evidence="5" id="KW-0720">Serine protease</keyword>
<name>A0A7H0HV14_9ACTN</name>
<organism evidence="13 14">
    <name type="scientific">Streptomyces genisteinicus</name>
    <dbReference type="NCBI Taxonomy" id="2768068"/>
    <lineage>
        <taxon>Bacteria</taxon>
        <taxon>Bacillati</taxon>
        <taxon>Actinomycetota</taxon>
        <taxon>Actinomycetes</taxon>
        <taxon>Kitasatosporales</taxon>
        <taxon>Streptomycetaceae</taxon>
        <taxon>Streptomyces</taxon>
    </lineage>
</organism>
<evidence type="ECO:0000313" key="14">
    <source>
        <dbReference type="Proteomes" id="UP000516230"/>
    </source>
</evidence>
<keyword evidence="4" id="KW-0378">Hydrolase</keyword>
<dbReference type="InterPro" id="IPR001316">
    <property type="entry name" value="Pept_S1A_streptogrisin"/>
</dbReference>
<evidence type="ECO:0000256" key="10">
    <source>
        <dbReference type="SAM" id="SignalP"/>
    </source>
</evidence>
<feature type="compositionally biased region" description="Low complexity" evidence="8">
    <location>
        <begin position="382"/>
        <end position="397"/>
    </location>
</feature>
<keyword evidence="3 10" id="KW-0732">Signal</keyword>
<evidence type="ECO:0000256" key="5">
    <source>
        <dbReference type="ARBA" id="ARBA00022825"/>
    </source>
</evidence>
<dbReference type="GO" id="GO:0004252">
    <property type="term" value="F:serine-type endopeptidase activity"/>
    <property type="evidence" value="ECO:0007669"/>
    <property type="project" value="InterPro"/>
</dbReference>
<evidence type="ECO:0000259" key="12">
    <source>
        <dbReference type="Pfam" id="PF02983"/>
    </source>
</evidence>
<sequence>MRHARRTLRRLVRLAAAGGLVLGGLVASGATAGELPDGPAVRAADLTARLGTGRTAGSWTAADGRTVVAVTDAAAAREVRAAGARAELVRHSADRLRAAVGELRSAPRVPGTAWSVDYAANEVTVRADSTVTAADWSRMSSLAERMGGRVRMERTRGAFTTRVDGAAPIVGPGRRCSAGFNVTDGRDAYLLTAGHCGPEGVAWAAGERSLAPVGTTVVSAFPGSDFSAVRYANPTDADRTNTVLVGGGRGVRIVGLTEPAVGAQVFRSGSTTGLRTGRVTAVDATVNYPEGTVTGLIETTVCAEPGDSGGPLFAEGLALGVTSGGDGDCAVGGTTYFQPVGAALDALGMRLSGITPAAAPAPRDEGAGDTGDGAGTGPAAPPAAGAAPPAGQAPGAPVARRRSEGIVGLDDPGVGLGIIGVSLAALVAARWVASAEDRREFRTFQAASWG</sequence>
<keyword evidence="7" id="KW-1015">Disulfide bond</keyword>
<keyword evidence="9" id="KW-1133">Transmembrane helix</keyword>
<gene>
    <name evidence="13" type="ORF">IAG43_16665</name>
</gene>
<dbReference type="Proteomes" id="UP000516230">
    <property type="component" value="Chromosome"/>
</dbReference>
<protein>
    <submittedName>
        <fullName evidence="13">S1 family peptidase</fullName>
    </submittedName>
</protein>
<evidence type="ECO:0000256" key="3">
    <source>
        <dbReference type="ARBA" id="ARBA00022729"/>
    </source>
</evidence>
<dbReference type="InterPro" id="IPR043504">
    <property type="entry name" value="Peptidase_S1_PA_chymotrypsin"/>
</dbReference>
<accession>A0A7H0HV14</accession>
<keyword evidence="14" id="KW-1185">Reference proteome</keyword>
<feature type="domain" description="Peptidase S1A alpha-lytic prodomain" evidence="12">
    <location>
        <begin position="91"/>
        <end position="143"/>
    </location>
</feature>
<evidence type="ECO:0000259" key="11">
    <source>
        <dbReference type="Pfam" id="PF00089"/>
    </source>
</evidence>
<evidence type="ECO:0000256" key="8">
    <source>
        <dbReference type="SAM" id="MobiDB-lite"/>
    </source>
</evidence>
<keyword evidence="6" id="KW-0865">Zymogen</keyword>
<evidence type="ECO:0000313" key="13">
    <source>
        <dbReference type="EMBL" id="QNP64380.1"/>
    </source>
</evidence>
<dbReference type="Pfam" id="PF02983">
    <property type="entry name" value="Pro_Al_protease"/>
    <property type="match status" value="1"/>
</dbReference>
<dbReference type="InterPro" id="IPR018114">
    <property type="entry name" value="TRYPSIN_HIS"/>
</dbReference>
<dbReference type="GO" id="GO:0006508">
    <property type="term" value="P:proteolysis"/>
    <property type="evidence" value="ECO:0007669"/>
    <property type="project" value="UniProtKB-KW"/>
</dbReference>
<evidence type="ECO:0000256" key="1">
    <source>
        <dbReference type="ARBA" id="ARBA00007664"/>
    </source>
</evidence>
<feature type="chain" id="PRO_5028834567" evidence="10">
    <location>
        <begin position="33"/>
        <end position="450"/>
    </location>
</feature>
<dbReference type="CDD" id="cd21112">
    <property type="entry name" value="alphaLP-like"/>
    <property type="match status" value="1"/>
</dbReference>
<keyword evidence="9" id="KW-0812">Transmembrane</keyword>
<dbReference type="Pfam" id="PF00089">
    <property type="entry name" value="Trypsin"/>
    <property type="match status" value="1"/>
</dbReference>